<comment type="subunit">
    <text evidence="19">Homodimer. The monomeric form is inactive while the homodimer is active.</text>
</comment>
<dbReference type="EMBL" id="RMBX01000012">
    <property type="protein sequence ID" value="RPD39051.1"/>
    <property type="molecule type" value="Genomic_DNA"/>
</dbReference>
<dbReference type="PANTHER" id="PTHR12053:SF3">
    <property type="entry name" value="CARBOXYPEPTIDASE Q"/>
    <property type="match status" value="1"/>
</dbReference>
<evidence type="ECO:0000256" key="10">
    <source>
        <dbReference type="ARBA" id="ARBA00022729"/>
    </source>
</evidence>
<gene>
    <name evidence="23" type="ORF">EG028_20745</name>
</gene>
<evidence type="ECO:0000313" key="23">
    <source>
        <dbReference type="EMBL" id="RPD39051.1"/>
    </source>
</evidence>
<evidence type="ECO:0000256" key="3">
    <source>
        <dbReference type="ARBA" id="ARBA00004555"/>
    </source>
</evidence>
<dbReference type="Pfam" id="PF04389">
    <property type="entry name" value="Peptidase_M28"/>
    <property type="match status" value="1"/>
</dbReference>
<dbReference type="RefSeq" id="WP_120518201.1">
    <property type="nucleotide sequence ID" value="NZ_QXZY01000012.1"/>
</dbReference>
<evidence type="ECO:0000256" key="7">
    <source>
        <dbReference type="ARBA" id="ARBA00022645"/>
    </source>
</evidence>
<dbReference type="Gene3D" id="3.40.630.10">
    <property type="entry name" value="Zn peptidases"/>
    <property type="match status" value="1"/>
</dbReference>
<dbReference type="GO" id="GO:0070573">
    <property type="term" value="F:metallodipeptidase activity"/>
    <property type="evidence" value="ECO:0007669"/>
    <property type="project" value="InterPro"/>
</dbReference>
<evidence type="ECO:0000256" key="9">
    <source>
        <dbReference type="ARBA" id="ARBA00022723"/>
    </source>
</evidence>
<evidence type="ECO:0000256" key="18">
    <source>
        <dbReference type="ARBA" id="ARBA00023228"/>
    </source>
</evidence>
<evidence type="ECO:0000256" key="1">
    <source>
        <dbReference type="ARBA" id="ARBA00004240"/>
    </source>
</evidence>
<keyword evidence="13" id="KW-0862">Zinc</keyword>
<protein>
    <recommendedName>
        <fullName evidence="5">Carboxypeptidase Q</fullName>
    </recommendedName>
    <alternativeName>
        <fullName evidence="20">Plasma glutamate carboxypeptidase</fullName>
    </alternativeName>
</protein>
<dbReference type="OrthoDB" id="9769665at2"/>
<evidence type="ECO:0000256" key="13">
    <source>
        <dbReference type="ARBA" id="ARBA00022833"/>
    </source>
</evidence>
<comment type="subcellular location">
    <subcellularLocation>
        <location evidence="1">Endoplasmic reticulum</location>
    </subcellularLocation>
    <subcellularLocation>
        <location evidence="3">Golgi apparatus</location>
    </subcellularLocation>
    <subcellularLocation>
        <location evidence="2">Lysosome</location>
    </subcellularLocation>
    <subcellularLocation>
        <location evidence="4">Secreted</location>
    </subcellularLocation>
</comment>
<keyword evidence="7" id="KW-0121">Carboxypeptidase</keyword>
<evidence type="ECO:0000256" key="5">
    <source>
        <dbReference type="ARBA" id="ARBA00014116"/>
    </source>
</evidence>
<dbReference type="InterPro" id="IPR007484">
    <property type="entry name" value="Peptidase_M28"/>
</dbReference>
<keyword evidence="12" id="KW-0256">Endoplasmic reticulum</keyword>
<evidence type="ECO:0000256" key="4">
    <source>
        <dbReference type="ARBA" id="ARBA00004613"/>
    </source>
</evidence>
<evidence type="ECO:0000256" key="21">
    <source>
        <dbReference type="SAM" id="SignalP"/>
    </source>
</evidence>
<evidence type="ECO:0000256" key="16">
    <source>
        <dbReference type="ARBA" id="ARBA00023145"/>
    </source>
</evidence>
<feature type="signal peptide" evidence="21">
    <location>
        <begin position="1"/>
        <end position="19"/>
    </location>
</feature>
<keyword evidence="9" id="KW-0479">Metal-binding</keyword>
<dbReference type="GO" id="GO:0006508">
    <property type="term" value="P:proteolysis"/>
    <property type="evidence" value="ECO:0007669"/>
    <property type="project" value="UniProtKB-KW"/>
</dbReference>
<dbReference type="GO" id="GO:0046872">
    <property type="term" value="F:metal ion binding"/>
    <property type="evidence" value="ECO:0007669"/>
    <property type="project" value="UniProtKB-KW"/>
</dbReference>
<dbReference type="GO" id="GO:0005764">
    <property type="term" value="C:lysosome"/>
    <property type="evidence" value="ECO:0007669"/>
    <property type="project" value="UniProtKB-SubCell"/>
</dbReference>
<dbReference type="GO" id="GO:0004180">
    <property type="term" value="F:carboxypeptidase activity"/>
    <property type="evidence" value="ECO:0007669"/>
    <property type="project" value="UniProtKB-KW"/>
</dbReference>
<keyword evidence="6" id="KW-0964">Secreted</keyword>
<proteinExistence type="predicted"/>
<evidence type="ECO:0000256" key="8">
    <source>
        <dbReference type="ARBA" id="ARBA00022670"/>
    </source>
</evidence>
<keyword evidence="18" id="KW-0458">Lysosome</keyword>
<evidence type="ECO:0000313" key="24">
    <source>
        <dbReference type="Proteomes" id="UP000279089"/>
    </source>
</evidence>
<keyword evidence="14" id="KW-0333">Golgi apparatus</keyword>
<name>A0A3N4M6X4_9BACT</name>
<accession>A0A3N4M6X4</accession>
<evidence type="ECO:0000256" key="11">
    <source>
        <dbReference type="ARBA" id="ARBA00022801"/>
    </source>
</evidence>
<dbReference type="InterPro" id="IPR039866">
    <property type="entry name" value="CPQ"/>
</dbReference>
<evidence type="ECO:0000256" key="14">
    <source>
        <dbReference type="ARBA" id="ARBA00023034"/>
    </source>
</evidence>
<keyword evidence="8" id="KW-0645">Protease</keyword>
<dbReference type="Gene3D" id="3.50.30.30">
    <property type="match status" value="1"/>
</dbReference>
<keyword evidence="11" id="KW-0378">Hydrolase</keyword>
<evidence type="ECO:0000256" key="15">
    <source>
        <dbReference type="ARBA" id="ARBA00023049"/>
    </source>
</evidence>
<feature type="chain" id="PRO_5018051758" description="Carboxypeptidase Q" evidence="21">
    <location>
        <begin position="20"/>
        <end position="457"/>
    </location>
</feature>
<keyword evidence="10 21" id="KW-0732">Signal</keyword>
<reference evidence="24" key="1">
    <citation type="submission" date="2018-11" db="EMBL/GenBank/DDBJ databases">
        <title>Chitinophaga lutea sp.nov., isolate from arsenic contaminated soil.</title>
        <authorList>
            <person name="Zong Y."/>
        </authorList>
    </citation>
    <scope>NUCLEOTIDE SEQUENCE [LARGE SCALE GENOMIC DNA]</scope>
    <source>
        <strain evidence="24">YLT18</strain>
    </source>
</reference>
<evidence type="ECO:0000256" key="20">
    <source>
        <dbReference type="ARBA" id="ARBA00033328"/>
    </source>
</evidence>
<dbReference type="GO" id="GO:0005576">
    <property type="term" value="C:extracellular region"/>
    <property type="evidence" value="ECO:0007669"/>
    <property type="project" value="UniProtKB-SubCell"/>
</dbReference>
<dbReference type="Proteomes" id="UP000279089">
    <property type="component" value="Unassembled WGS sequence"/>
</dbReference>
<evidence type="ECO:0000256" key="19">
    <source>
        <dbReference type="ARBA" id="ARBA00025833"/>
    </source>
</evidence>
<dbReference type="PANTHER" id="PTHR12053">
    <property type="entry name" value="PROTEASE FAMILY M28 PLASMA GLUTAMATE CARBOXYPEPTIDASE-RELATED"/>
    <property type="match status" value="1"/>
</dbReference>
<keyword evidence="15" id="KW-0482">Metalloprotease</keyword>
<organism evidence="23 24">
    <name type="scientific">Chitinophaga barathri</name>
    <dbReference type="NCBI Taxonomy" id="1647451"/>
    <lineage>
        <taxon>Bacteria</taxon>
        <taxon>Pseudomonadati</taxon>
        <taxon>Bacteroidota</taxon>
        <taxon>Chitinophagia</taxon>
        <taxon>Chitinophagales</taxon>
        <taxon>Chitinophagaceae</taxon>
        <taxon>Chitinophaga</taxon>
    </lineage>
</organism>
<evidence type="ECO:0000256" key="17">
    <source>
        <dbReference type="ARBA" id="ARBA00023180"/>
    </source>
</evidence>
<dbReference type="AlphaFoldDB" id="A0A3N4M6X4"/>
<evidence type="ECO:0000256" key="6">
    <source>
        <dbReference type="ARBA" id="ARBA00022525"/>
    </source>
</evidence>
<keyword evidence="24" id="KW-1185">Reference proteome</keyword>
<feature type="domain" description="Peptidase M28" evidence="22">
    <location>
        <begin position="259"/>
        <end position="438"/>
    </location>
</feature>
<comment type="caution">
    <text evidence="23">The sequence shown here is derived from an EMBL/GenBank/DDBJ whole genome shotgun (WGS) entry which is preliminary data.</text>
</comment>
<evidence type="ECO:0000256" key="2">
    <source>
        <dbReference type="ARBA" id="ARBA00004371"/>
    </source>
</evidence>
<evidence type="ECO:0000256" key="12">
    <source>
        <dbReference type="ARBA" id="ARBA00022824"/>
    </source>
</evidence>
<keyword evidence="16" id="KW-0865">Zymogen</keyword>
<dbReference type="SUPFAM" id="SSF53187">
    <property type="entry name" value="Zn-dependent exopeptidases"/>
    <property type="match status" value="1"/>
</dbReference>
<evidence type="ECO:0000259" key="22">
    <source>
        <dbReference type="Pfam" id="PF04389"/>
    </source>
</evidence>
<keyword evidence="17" id="KW-0325">Glycoprotein</keyword>
<sequence>MRKPILVLLACCAAQFSFAQQDDSTTLRRLADEVLTNGKAYDNLRVLTKTIGGRLAGSPQMVKAEKWGEAALKAAGADKVYTQECMVPHWVRGEKEQARIISNRRDYVAPLNIIALGNSVGTGAKGVTAPVLEINSFEELEEKKDLVKGKIVFYNYKFNPKFIKTFRSYGDAVRFRSQGPSRASKYGALAIVVRSMSHSTDNHPHTGGTRYNDSFPKIAAVAIGLKDAEVLSKRITNDPSMKLFLRTTCQMLPDTIGHNIIGELRGSEFPDEYITVGGHLDAWDNTEGAHDDGTGCVQSIEIIRAYKALGIRPKRTIRVVLFANEENGLRGGSKYAEQAKANNEKHLFALESDAGGFTPRGFIMDMSDAQRNKIKSWLPLFLPYGLYDFDEVGGGADIGPLHNLLGTPMAELSPDSQRYFDIHHAASDVFEAVNKRELELGAVGMGALVYLVDKYGL</sequence>